<keyword evidence="4" id="KW-1185">Reference proteome</keyword>
<dbReference type="OrthoDB" id="105800at2"/>
<dbReference type="Proteomes" id="UP000078116">
    <property type="component" value="Unassembled WGS sequence"/>
</dbReference>
<dbReference type="AlphaFoldDB" id="A0A1A9NGK0"/>
<keyword evidence="1" id="KW-0732">Signal</keyword>
<name>A0A1A9NGK0_9BURK</name>
<dbReference type="EMBL" id="LXKA01000044">
    <property type="protein sequence ID" value="OAJ65248.1"/>
    <property type="molecule type" value="Genomic_DNA"/>
</dbReference>
<protein>
    <submittedName>
        <fullName evidence="3">Uncharacterized protein</fullName>
    </submittedName>
</protein>
<evidence type="ECO:0000313" key="2">
    <source>
        <dbReference type="EMBL" id="OAJ61650.1"/>
    </source>
</evidence>
<feature type="signal peptide" evidence="1">
    <location>
        <begin position="1"/>
        <end position="35"/>
    </location>
</feature>
<evidence type="ECO:0000313" key="5">
    <source>
        <dbReference type="Proteomes" id="UP000078116"/>
    </source>
</evidence>
<reference evidence="4 5" key="1">
    <citation type="submission" date="2016-04" db="EMBL/GenBank/DDBJ databases">
        <title>Reclassification of Paraburkholderia panaciterrae (Farh et al. 2015) Dobritsa &amp; Samadpour 2016 as a later homotypic synonym of Paraburkholderia ginsengiterrae (Farh et al. 2015) Dobritsa &amp; Samadpour 2016.</title>
        <authorList>
            <person name="Dobritsa A.P."/>
            <person name="Kutumbaka K."/>
            <person name="Samadpour M."/>
        </authorList>
    </citation>
    <scope>NUCLEOTIDE SEQUENCE [LARGE SCALE GENOMIC DNA]</scope>
    <source>
        <strain evidence="3 5">DCY85</strain>
        <strain evidence="2 4">DCY85-1</strain>
    </source>
</reference>
<sequence>MKTTSVPTMIHRPAFVPRAMTVALALCAASLNTYADEPEFHGGGRFEPGLLVISRSVYDNLSSNVQPGTVLPPNCANTKAGCSTGNGAPNDGTYPYVWNNDGYDGSFGITARIFLDQITPSGERVNSLEVPNNLQKQFARDQLVTSFSSKSELGLHLSLDGQYLTFMGYVAPVNTLDVSNSNTFGAVDQTNPVGQNFYRAVARVDRDGHFRFTETNAYSGNNGRSAILNNLNGQDIYYTAGNAGNGSNPQPDGVILGAGAQLIAATKQHEAEQSPGTPTPVASFSVTELKAPADKIGKDDNFRGMAVYNNVLYFTKGSGGNGVNTVYFVDTTGNACPTGVGVPAANAALPTQPLAYDPSTLQTTGLPSNMCVLAGFPSTPNKTATTLSYPFGLWFADANTLYVADEGDGYTGGADLFTHAAAQTGAGLQKWVYNASAKKWTLAYTLQAGLNLGQQYVVKGYPTGSNSATGLPWAPATDGLRNLTGRVERDGTVTIWAITSTVSGNGDVGADPNQLVVVRDILKNTTASGAAREKFVTLRSARFAEVLRGVSFAPGTDRDHDRF</sequence>
<dbReference type="EMBL" id="LXJZ01000081">
    <property type="protein sequence ID" value="OAJ61650.1"/>
    <property type="molecule type" value="Genomic_DNA"/>
</dbReference>
<evidence type="ECO:0000313" key="4">
    <source>
        <dbReference type="Proteomes" id="UP000077961"/>
    </source>
</evidence>
<feature type="chain" id="PRO_5008394003" evidence="1">
    <location>
        <begin position="36"/>
        <end position="563"/>
    </location>
</feature>
<evidence type="ECO:0000256" key="1">
    <source>
        <dbReference type="SAM" id="SignalP"/>
    </source>
</evidence>
<evidence type="ECO:0000313" key="3">
    <source>
        <dbReference type="EMBL" id="OAJ65248.1"/>
    </source>
</evidence>
<dbReference type="STRING" id="1462993.A6V36_23125"/>
<accession>A0A1A9NGK0</accession>
<dbReference type="RefSeq" id="WP_064266105.1">
    <property type="nucleotide sequence ID" value="NZ_LXJZ01000081.1"/>
</dbReference>
<comment type="caution">
    <text evidence="3">The sequence shown here is derived from an EMBL/GenBank/DDBJ whole genome shotgun (WGS) entry which is preliminary data.</text>
</comment>
<proteinExistence type="predicted"/>
<organism evidence="3 5">
    <name type="scientific">Paraburkholderia ginsengiterrae</name>
    <dbReference type="NCBI Taxonomy" id="1462993"/>
    <lineage>
        <taxon>Bacteria</taxon>
        <taxon>Pseudomonadati</taxon>
        <taxon>Pseudomonadota</taxon>
        <taxon>Betaproteobacteria</taxon>
        <taxon>Burkholderiales</taxon>
        <taxon>Burkholderiaceae</taxon>
        <taxon>Paraburkholderia</taxon>
    </lineage>
</organism>
<gene>
    <name evidence="2" type="ORF">A6V36_23125</name>
    <name evidence="3" type="ORF">A6V37_14880</name>
</gene>
<dbReference type="Proteomes" id="UP000077961">
    <property type="component" value="Unassembled WGS sequence"/>
</dbReference>